<dbReference type="InterPro" id="IPR036694">
    <property type="entry name" value="Dodecin-like_sf"/>
</dbReference>
<dbReference type="InterPro" id="IPR009923">
    <property type="entry name" value="Dodecin"/>
</dbReference>
<accession>A0A9D6V5V8</accession>
<dbReference type="InterPro" id="IPR025543">
    <property type="entry name" value="Dodecin-like"/>
</dbReference>
<reference evidence="1" key="1">
    <citation type="submission" date="2020-07" db="EMBL/GenBank/DDBJ databases">
        <title>Huge and variable diversity of episymbiotic CPR bacteria and DPANN archaea in groundwater ecosystems.</title>
        <authorList>
            <person name="He C.Y."/>
            <person name="Keren R."/>
            <person name="Whittaker M."/>
            <person name="Farag I.F."/>
            <person name="Doudna J."/>
            <person name="Cate J.H.D."/>
            <person name="Banfield J.F."/>
        </authorList>
    </citation>
    <scope>NUCLEOTIDE SEQUENCE</scope>
    <source>
        <strain evidence="1">NC_groundwater_1664_Pr3_B-0.1um_52_9</strain>
    </source>
</reference>
<dbReference type="AlphaFoldDB" id="A0A9D6V5V8"/>
<dbReference type="PANTHER" id="PTHR39324">
    <property type="entry name" value="CALCIUM DODECIN"/>
    <property type="match status" value="1"/>
</dbReference>
<dbReference type="EMBL" id="JACRDE010000637">
    <property type="protein sequence ID" value="MBI5252680.1"/>
    <property type="molecule type" value="Genomic_DNA"/>
</dbReference>
<comment type="caution">
    <text evidence="1">The sequence shown here is derived from an EMBL/GenBank/DDBJ whole genome shotgun (WGS) entry which is preliminary data.</text>
</comment>
<protein>
    <submittedName>
        <fullName evidence="1">Dodecin domain-containing protein</fullName>
    </submittedName>
</protein>
<dbReference type="Pfam" id="PF07311">
    <property type="entry name" value="Dodecin"/>
    <property type="match status" value="1"/>
</dbReference>
<dbReference type="Proteomes" id="UP000807825">
    <property type="component" value="Unassembled WGS sequence"/>
</dbReference>
<name>A0A9D6V5V8_9BACT</name>
<proteinExistence type="predicted"/>
<organism evidence="1 2">
    <name type="scientific">Desulfomonile tiedjei</name>
    <dbReference type="NCBI Taxonomy" id="2358"/>
    <lineage>
        <taxon>Bacteria</taxon>
        <taxon>Pseudomonadati</taxon>
        <taxon>Thermodesulfobacteriota</taxon>
        <taxon>Desulfomonilia</taxon>
        <taxon>Desulfomonilales</taxon>
        <taxon>Desulfomonilaceae</taxon>
        <taxon>Desulfomonile</taxon>
    </lineage>
</organism>
<gene>
    <name evidence="1" type="ORF">HY912_24555</name>
</gene>
<dbReference type="PANTHER" id="PTHR39324:SF1">
    <property type="entry name" value="CALCIUM DODECIN"/>
    <property type="match status" value="1"/>
</dbReference>
<dbReference type="Gene3D" id="3.30.1660.10">
    <property type="entry name" value="Flavin-binding protein dodecin"/>
    <property type="match status" value="1"/>
</dbReference>
<dbReference type="SUPFAM" id="SSF89807">
    <property type="entry name" value="Dodecin-like"/>
    <property type="match status" value="1"/>
</dbReference>
<evidence type="ECO:0000313" key="2">
    <source>
        <dbReference type="Proteomes" id="UP000807825"/>
    </source>
</evidence>
<evidence type="ECO:0000313" key="1">
    <source>
        <dbReference type="EMBL" id="MBI5252680.1"/>
    </source>
</evidence>
<sequence>MPEGRVARVTQVIAASPNSFDEAVKLAFERANKTLRNITGMKITEFRVMCESNEIQEYRVTAEVIFVLE</sequence>